<feature type="region of interest" description="Disordered" evidence="1">
    <location>
        <begin position="1"/>
        <end position="22"/>
    </location>
</feature>
<sequence>MSIFDDLFGTGRQTNTTTSTPQVPADVSAARQDLLARARAFANEPFPAYNQPRVAGFTPDQLAGFQAARELGTESGALGALTPELVQQGVAATRGMAQRLPDVNIQEYMSPYTQAVLDPAIRDIEERAARERLRLGQQSAMTGSFGGSRQAIAESELERGTQRSIGEESARQRAAAYNNALAQFRADQERIPQLFSTALGQVGAGLGQTAGRFATEVNPMLQIGGAQQGLNQRNLDVLREAFLEERDYPIRGIDVLRGSLGLTPQTLGVGTAGTTSTPGPNVLGSVVGGVTQIPNIIAGGTALANLFGLGGGGSSAAANTAGSAVSGILGGLTSGGFGL</sequence>
<accession>A0A6J7X005</accession>
<gene>
    <name evidence="2" type="ORF">UFOVP735_3</name>
</gene>
<evidence type="ECO:0000256" key="1">
    <source>
        <dbReference type="SAM" id="MobiDB-lite"/>
    </source>
</evidence>
<name>A0A6J7X005_9CAUD</name>
<dbReference type="EMBL" id="LR798334">
    <property type="protein sequence ID" value="CAB5223733.1"/>
    <property type="molecule type" value="Genomic_DNA"/>
</dbReference>
<protein>
    <submittedName>
        <fullName evidence="2">Uncharacterized protein</fullName>
    </submittedName>
</protein>
<reference evidence="2" key="1">
    <citation type="submission" date="2020-05" db="EMBL/GenBank/DDBJ databases">
        <authorList>
            <person name="Chiriac C."/>
            <person name="Salcher M."/>
            <person name="Ghai R."/>
            <person name="Kavagutti S V."/>
        </authorList>
    </citation>
    <scope>NUCLEOTIDE SEQUENCE</scope>
</reference>
<feature type="compositionally biased region" description="Low complexity" evidence="1">
    <location>
        <begin position="10"/>
        <end position="20"/>
    </location>
</feature>
<proteinExistence type="predicted"/>
<evidence type="ECO:0000313" key="2">
    <source>
        <dbReference type="EMBL" id="CAB5223733.1"/>
    </source>
</evidence>
<organism evidence="2">
    <name type="scientific">uncultured Caudovirales phage</name>
    <dbReference type="NCBI Taxonomy" id="2100421"/>
    <lineage>
        <taxon>Viruses</taxon>
        <taxon>Duplodnaviria</taxon>
        <taxon>Heunggongvirae</taxon>
        <taxon>Uroviricota</taxon>
        <taxon>Caudoviricetes</taxon>
        <taxon>Peduoviridae</taxon>
        <taxon>Maltschvirus</taxon>
        <taxon>Maltschvirus maltsch</taxon>
    </lineage>
</organism>